<dbReference type="PROSITE" id="PS51085">
    <property type="entry name" value="2FE2S_FER_2"/>
    <property type="match status" value="1"/>
</dbReference>
<sequence>MKLKIEAAGQLTSGIRKFTLAPVDGAVLPRAGAGSHVVLEIPGPNRVWKNAYSITSAADALAYEIMVRRVEKSRGGSAWLHEHAKVGDVLEVYPPQNLFAPQRKAKRHLLLSAGIGITPFLSYLKLPGLAYEMHHCCKPEDETAFRTLLPSGPEATLHTSRNTLNLEALLKRQKLDTHLSVCGPESFMDVVLATAAHVGWPAAKVHKESFGGATGGEPFVAHLKRSGVKVNVGREESLLDAMEAAGLTPPCLCRGGACGECKLTVLDGVPAHHDHYLSETERAANNAIMICVSRAKTPELVLDF</sequence>
<dbReference type="GO" id="GO:0016491">
    <property type="term" value="F:oxidoreductase activity"/>
    <property type="evidence" value="ECO:0007669"/>
    <property type="project" value="InterPro"/>
</dbReference>
<accession>A0A840VJJ0</accession>
<dbReference type="SUPFAM" id="SSF54292">
    <property type="entry name" value="2Fe-2S ferredoxin-like"/>
    <property type="match status" value="1"/>
</dbReference>
<dbReference type="Gene3D" id="2.40.30.10">
    <property type="entry name" value="Translation factors"/>
    <property type="match status" value="1"/>
</dbReference>
<dbReference type="PRINTS" id="PR00409">
    <property type="entry name" value="PHDIOXRDTASE"/>
</dbReference>
<dbReference type="InterPro" id="IPR052353">
    <property type="entry name" value="Benzoxazolinone_Detox_Enz"/>
</dbReference>
<dbReference type="InterPro" id="IPR017927">
    <property type="entry name" value="FAD-bd_FR_type"/>
</dbReference>
<dbReference type="InterPro" id="IPR001041">
    <property type="entry name" value="2Fe-2S_ferredoxin-type"/>
</dbReference>
<reference evidence="3 4" key="1">
    <citation type="submission" date="2020-08" db="EMBL/GenBank/DDBJ databases">
        <title>Genomic Encyclopedia of Type Strains, Phase IV (KMG-IV): sequencing the most valuable type-strain genomes for metagenomic binning, comparative biology and taxonomic classification.</title>
        <authorList>
            <person name="Goeker M."/>
        </authorList>
    </citation>
    <scope>NUCLEOTIDE SEQUENCE [LARGE SCALE GENOMIC DNA]</scope>
    <source>
        <strain evidence="3 4">DSM 27026</strain>
    </source>
</reference>
<feature type="domain" description="2Fe-2S ferredoxin-type" evidence="1">
    <location>
        <begin position="217"/>
        <end position="304"/>
    </location>
</feature>
<evidence type="ECO:0000313" key="4">
    <source>
        <dbReference type="Proteomes" id="UP000553706"/>
    </source>
</evidence>
<keyword evidence="4" id="KW-1185">Reference proteome</keyword>
<organism evidence="3 4">
    <name type="scientific">Acidocella aromatica</name>
    <dbReference type="NCBI Taxonomy" id="1303579"/>
    <lineage>
        <taxon>Bacteria</taxon>
        <taxon>Pseudomonadati</taxon>
        <taxon>Pseudomonadota</taxon>
        <taxon>Alphaproteobacteria</taxon>
        <taxon>Acetobacterales</taxon>
        <taxon>Acidocellaceae</taxon>
        <taxon>Acidocella</taxon>
    </lineage>
</organism>
<dbReference type="Pfam" id="PF00111">
    <property type="entry name" value="Fer2"/>
    <property type="match status" value="1"/>
</dbReference>
<dbReference type="SUPFAM" id="SSF63380">
    <property type="entry name" value="Riboflavin synthase domain-like"/>
    <property type="match status" value="1"/>
</dbReference>
<dbReference type="Proteomes" id="UP000553706">
    <property type="component" value="Unassembled WGS sequence"/>
</dbReference>
<dbReference type="InterPro" id="IPR012675">
    <property type="entry name" value="Beta-grasp_dom_sf"/>
</dbReference>
<dbReference type="SUPFAM" id="SSF52343">
    <property type="entry name" value="Ferredoxin reductase-like, C-terminal NADP-linked domain"/>
    <property type="match status" value="1"/>
</dbReference>
<protein>
    <submittedName>
        <fullName evidence="3">Ferredoxin-NADP reductase</fullName>
    </submittedName>
</protein>
<dbReference type="AlphaFoldDB" id="A0A840VJJ0"/>
<dbReference type="InterPro" id="IPR017938">
    <property type="entry name" value="Riboflavin_synthase-like_b-brl"/>
</dbReference>
<evidence type="ECO:0000259" key="2">
    <source>
        <dbReference type="PROSITE" id="PS51384"/>
    </source>
</evidence>
<dbReference type="Gene3D" id="3.10.20.30">
    <property type="match status" value="1"/>
</dbReference>
<dbReference type="RefSeq" id="WP_183266350.1">
    <property type="nucleotide sequence ID" value="NZ_JACHFJ010000006.1"/>
</dbReference>
<dbReference type="Gene3D" id="3.40.50.80">
    <property type="entry name" value="Nucleotide-binding domain of ferredoxin-NADP reductase (FNR) module"/>
    <property type="match status" value="1"/>
</dbReference>
<proteinExistence type="predicted"/>
<comment type="caution">
    <text evidence="3">The sequence shown here is derived from an EMBL/GenBank/DDBJ whole genome shotgun (WGS) entry which is preliminary data.</text>
</comment>
<dbReference type="CDD" id="cd00207">
    <property type="entry name" value="fer2"/>
    <property type="match status" value="1"/>
</dbReference>
<feature type="domain" description="FAD-binding FR-type" evidence="2">
    <location>
        <begin position="1"/>
        <end position="102"/>
    </location>
</feature>
<evidence type="ECO:0000313" key="3">
    <source>
        <dbReference type="EMBL" id="MBB5373335.1"/>
    </source>
</evidence>
<dbReference type="PANTHER" id="PTHR30212:SF2">
    <property type="entry name" value="PROTEIN YIIM"/>
    <property type="match status" value="1"/>
</dbReference>
<dbReference type="InterPro" id="IPR036010">
    <property type="entry name" value="2Fe-2S_ferredoxin-like_sf"/>
</dbReference>
<gene>
    <name evidence="3" type="ORF">HNP71_001595</name>
</gene>
<dbReference type="GO" id="GO:0051536">
    <property type="term" value="F:iron-sulfur cluster binding"/>
    <property type="evidence" value="ECO:0007669"/>
    <property type="project" value="InterPro"/>
</dbReference>
<dbReference type="CDD" id="cd06185">
    <property type="entry name" value="PDR_like"/>
    <property type="match status" value="1"/>
</dbReference>
<dbReference type="EMBL" id="JACHFJ010000006">
    <property type="protein sequence ID" value="MBB5373335.1"/>
    <property type="molecule type" value="Genomic_DNA"/>
</dbReference>
<evidence type="ECO:0000259" key="1">
    <source>
        <dbReference type="PROSITE" id="PS51085"/>
    </source>
</evidence>
<dbReference type="PANTHER" id="PTHR30212">
    <property type="entry name" value="PROTEIN YIIM"/>
    <property type="match status" value="1"/>
</dbReference>
<name>A0A840VJJ0_9PROT</name>
<dbReference type="InterPro" id="IPR039261">
    <property type="entry name" value="FNR_nucleotide-bd"/>
</dbReference>
<dbReference type="PROSITE" id="PS51384">
    <property type="entry name" value="FAD_FR"/>
    <property type="match status" value="1"/>
</dbReference>